<dbReference type="RefSeq" id="WP_110521304.1">
    <property type="nucleotide sequence ID" value="NZ_PDOF01000003.1"/>
</dbReference>
<comment type="caution">
    <text evidence="2">The sequence shown here is derived from an EMBL/GenBank/DDBJ whole genome shotgun (WGS) entry which is preliminary data.</text>
</comment>
<evidence type="ECO:0000313" key="3">
    <source>
        <dbReference type="Proteomes" id="UP000248066"/>
    </source>
</evidence>
<proteinExistence type="predicted"/>
<evidence type="ECO:0000256" key="1">
    <source>
        <dbReference type="SAM" id="MobiDB-lite"/>
    </source>
</evidence>
<gene>
    <name evidence="2" type="ORF">CR205_16785</name>
</gene>
<dbReference type="AlphaFoldDB" id="A0A2W0H4D5"/>
<name>A0A2W0H4D5_9BACI</name>
<evidence type="ECO:0000313" key="2">
    <source>
        <dbReference type="EMBL" id="PYZ96027.1"/>
    </source>
</evidence>
<sequence length="66" mass="7614">MNKKDFFNDLARLIKDLEHSDQSTVARTEEKEISNPAGRGKKGILKTDYVFRARTGLPQSRKPPRR</sequence>
<dbReference type="Proteomes" id="UP000248066">
    <property type="component" value="Unassembled WGS sequence"/>
</dbReference>
<feature type="region of interest" description="Disordered" evidence="1">
    <location>
        <begin position="21"/>
        <end position="41"/>
    </location>
</feature>
<dbReference type="OrthoDB" id="2887487at2"/>
<organism evidence="2 3">
    <name type="scientific">Alteribacter lacisalsi</name>
    <dbReference type="NCBI Taxonomy" id="2045244"/>
    <lineage>
        <taxon>Bacteria</taxon>
        <taxon>Bacillati</taxon>
        <taxon>Bacillota</taxon>
        <taxon>Bacilli</taxon>
        <taxon>Bacillales</taxon>
        <taxon>Bacillaceae</taxon>
        <taxon>Alteribacter</taxon>
    </lineage>
</organism>
<keyword evidence="3" id="KW-1185">Reference proteome</keyword>
<dbReference type="EMBL" id="PDOF01000003">
    <property type="protein sequence ID" value="PYZ96027.1"/>
    <property type="molecule type" value="Genomic_DNA"/>
</dbReference>
<accession>A0A2W0H4D5</accession>
<feature type="compositionally biased region" description="Basic and acidic residues" evidence="1">
    <location>
        <begin position="21"/>
        <end position="33"/>
    </location>
</feature>
<reference evidence="2 3" key="1">
    <citation type="submission" date="2017-10" db="EMBL/GenBank/DDBJ databases">
        <title>Bacillus sp. nov., a halophilic bacterium isolated from a Yangshapao Lake.</title>
        <authorList>
            <person name="Wang H."/>
        </authorList>
    </citation>
    <scope>NUCLEOTIDE SEQUENCE [LARGE SCALE GENOMIC DNA]</scope>
    <source>
        <strain evidence="2 3">YSP-3</strain>
    </source>
</reference>
<protein>
    <submittedName>
        <fullName evidence="2">Uncharacterized protein</fullName>
    </submittedName>
</protein>